<comment type="caution">
    <text evidence="2">The sequence shown here is derived from an EMBL/GenBank/DDBJ whole genome shotgun (WGS) entry which is preliminary data.</text>
</comment>
<dbReference type="AlphaFoldDB" id="A0AAE3KML7"/>
<feature type="domain" description="Adaptor protein ClpS core" evidence="1">
    <location>
        <begin position="1"/>
        <end position="60"/>
    </location>
</feature>
<keyword evidence="2" id="KW-0645">Protease</keyword>
<name>A0AAE3KML7_9PSEU</name>
<dbReference type="GO" id="GO:0008233">
    <property type="term" value="F:peptidase activity"/>
    <property type="evidence" value="ECO:0007669"/>
    <property type="project" value="UniProtKB-KW"/>
</dbReference>
<evidence type="ECO:0000259" key="1">
    <source>
        <dbReference type="Pfam" id="PF02617"/>
    </source>
</evidence>
<keyword evidence="3" id="KW-1185">Reference proteome</keyword>
<evidence type="ECO:0000313" key="3">
    <source>
        <dbReference type="Proteomes" id="UP001206128"/>
    </source>
</evidence>
<proteinExistence type="predicted"/>
<dbReference type="SUPFAM" id="SSF54736">
    <property type="entry name" value="ClpS-like"/>
    <property type="match status" value="1"/>
</dbReference>
<dbReference type="Gene3D" id="3.30.1390.10">
    <property type="match status" value="1"/>
</dbReference>
<dbReference type="EMBL" id="JAMTCK010000011">
    <property type="protein sequence ID" value="MCP2167753.1"/>
    <property type="molecule type" value="Genomic_DNA"/>
</dbReference>
<evidence type="ECO:0000313" key="2">
    <source>
        <dbReference type="EMBL" id="MCP2167753.1"/>
    </source>
</evidence>
<keyword evidence="2" id="KW-0378">Hydrolase</keyword>
<accession>A0AAE3KML7</accession>
<protein>
    <submittedName>
        <fullName evidence="2">ATP-dependent Clp protease adaptor protein ClpS</fullName>
    </submittedName>
</protein>
<dbReference type="GO" id="GO:0006508">
    <property type="term" value="P:proteolysis"/>
    <property type="evidence" value="ECO:0007669"/>
    <property type="project" value="UniProtKB-KW"/>
</dbReference>
<gene>
    <name evidence="2" type="ORF">LX83_004626</name>
</gene>
<sequence>MLDDDVNTMVTVTYLLRHVAGLSPDDAAWTMLRVHEQGSAEVARFAELAEAEQLAVRLQSFGLHGLVWGSS</sequence>
<dbReference type="Proteomes" id="UP001206128">
    <property type="component" value="Unassembled WGS sequence"/>
</dbReference>
<dbReference type="GO" id="GO:0030163">
    <property type="term" value="P:protein catabolic process"/>
    <property type="evidence" value="ECO:0007669"/>
    <property type="project" value="InterPro"/>
</dbReference>
<organism evidence="2 3">
    <name type="scientific">Goodfellowiella coeruleoviolacea</name>
    <dbReference type="NCBI Taxonomy" id="334858"/>
    <lineage>
        <taxon>Bacteria</taxon>
        <taxon>Bacillati</taxon>
        <taxon>Actinomycetota</taxon>
        <taxon>Actinomycetes</taxon>
        <taxon>Pseudonocardiales</taxon>
        <taxon>Pseudonocardiaceae</taxon>
        <taxon>Goodfellowiella</taxon>
    </lineage>
</organism>
<dbReference type="Pfam" id="PF02617">
    <property type="entry name" value="ClpS"/>
    <property type="match status" value="1"/>
</dbReference>
<dbReference type="InterPro" id="IPR014719">
    <property type="entry name" value="Ribosomal_bL12_C/ClpS-like"/>
</dbReference>
<dbReference type="InterPro" id="IPR003769">
    <property type="entry name" value="ClpS_core"/>
</dbReference>
<reference evidence="2" key="1">
    <citation type="submission" date="2022-06" db="EMBL/GenBank/DDBJ databases">
        <title>Genomic Encyclopedia of Archaeal and Bacterial Type Strains, Phase II (KMG-II): from individual species to whole genera.</title>
        <authorList>
            <person name="Goeker M."/>
        </authorList>
    </citation>
    <scope>NUCLEOTIDE SEQUENCE</scope>
    <source>
        <strain evidence="2">DSM 43935</strain>
    </source>
</reference>